<dbReference type="CDD" id="cd03112">
    <property type="entry name" value="CobW-like"/>
    <property type="match status" value="1"/>
</dbReference>
<comment type="function">
    <text evidence="5">Zinc chaperone that directly transfers zinc cofactor to target proteins, thereby activating them. Zinc is transferred from the CXCC motif in the GTPase domain to the zinc binding site in target proteins in a process requiring GTP hydrolysis.</text>
</comment>
<dbReference type="Pfam" id="PF07683">
    <property type="entry name" value="CobW_C"/>
    <property type="match status" value="1"/>
</dbReference>
<dbReference type="RefSeq" id="WP_201157443.1">
    <property type="nucleotide sequence ID" value="NZ_NHSD01000268.1"/>
</dbReference>
<dbReference type="InterPro" id="IPR011629">
    <property type="entry name" value="CobW-like_C"/>
</dbReference>
<sequence length="406" mass="42768">MQDPTPAADPRIPVTLITGYLGAGKTTVLNRLLATSEAGHVAVIVNEFGEIGLDHDLVSEATEEMVLMRSGCLCCTIRGDLVATLSDLSRRRAKGQLSFDRVVIETTGLADPAPIQHTLVLDRAVAARFLLDGVVTVVCAATGMRTLDAGFEAVGQVAAADLLVLSKTDLVAPQALAALEARLRRLNPAARRLRADHGGVPAGALFGPGVLRGDATPSQAHDWAGLAGTAELRPGPVPGLATTLPVPADAGGRLPDSLSGLSGPQPTGGAALHPVLLSTAPAARHDDRITALVATLEDPVSSEVFGLWLETLVWMSGADILRFKAIVHTTDDPHPFAIHGVQHIFHPPVPLRHWPAGDRTSRFVLIGRDLDRALLEDSLAFLREGPRSPDDPDARVVLHSLDARPS</sequence>
<reference evidence="8" key="2">
    <citation type="journal article" date="2020" name="Microorganisms">
        <title>Osmotic Adaptation and Compatible Solute Biosynthesis of Phototrophic Bacteria as Revealed from Genome Analyses.</title>
        <authorList>
            <person name="Imhoff J.F."/>
            <person name="Rahn T."/>
            <person name="Kunzel S."/>
            <person name="Keller A."/>
            <person name="Neulinger S.C."/>
        </authorList>
    </citation>
    <scope>NUCLEOTIDE SEQUENCE</scope>
    <source>
        <strain evidence="8">LMG 28126</strain>
    </source>
</reference>
<comment type="catalytic activity">
    <reaction evidence="6">
        <text>GTP + H2O = GDP + phosphate + H(+)</text>
        <dbReference type="Rhea" id="RHEA:19669"/>
        <dbReference type="ChEBI" id="CHEBI:15377"/>
        <dbReference type="ChEBI" id="CHEBI:15378"/>
        <dbReference type="ChEBI" id="CHEBI:37565"/>
        <dbReference type="ChEBI" id="CHEBI:43474"/>
        <dbReference type="ChEBI" id="CHEBI:58189"/>
    </reaction>
    <physiologicalReaction direction="left-to-right" evidence="6">
        <dbReference type="Rhea" id="RHEA:19670"/>
    </physiologicalReaction>
</comment>
<dbReference type="PANTHER" id="PTHR13748:SF62">
    <property type="entry name" value="COBW DOMAIN-CONTAINING PROTEIN"/>
    <property type="match status" value="1"/>
</dbReference>
<dbReference type="InterPro" id="IPR036627">
    <property type="entry name" value="CobW-likC_sf"/>
</dbReference>
<dbReference type="Pfam" id="PF02492">
    <property type="entry name" value="cobW"/>
    <property type="match status" value="1"/>
</dbReference>
<evidence type="ECO:0000313" key="8">
    <source>
        <dbReference type="EMBL" id="MBK5927690.1"/>
    </source>
</evidence>
<accession>A0A934WI06</accession>
<dbReference type="GO" id="GO:0005737">
    <property type="term" value="C:cytoplasm"/>
    <property type="evidence" value="ECO:0007669"/>
    <property type="project" value="TreeGrafter"/>
</dbReference>
<evidence type="ECO:0000256" key="2">
    <source>
        <dbReference type="ARBA" id="ARBA00022801"/>
    </source>
</evidence>
<evidence type="ECO:0000256" key="1">
    <source>
        <dbReference type="ARBA" id="ARBA00022741"/>
    </source>
</evidence>
<comment type="similarity">
    <text evidence="4">Belongs to the SIMIBI class G3E GTPase family. ZNG1 subfamily.</text>
</comment>
<gene>
    <name evidence="8" type="ORF">CCR87_10180</name>
</gene>
<dbReference type="GO" id="GO:0016787">
    <property type="term" value="F:hydrolase activity"/>
    <property type="evidence" value="ECO:0007669"/>
    <property type="project" value="UniProtKB-KW"/>
</dbReference>
<dbReference type="InterPro" id="IPR051316">
    <property type="entry name" value="Zinc-reg_GTPase_activator"/>
</dbReference>
<evidence type="ECO:0000256" key="6">
    <source>
        <dbReference type="ARBA" id="ARBA00049117"/>
    </source>
</evidence>
<dbReference type="Proteomes" id="UP000706333">
    <property type="component" value="Unassembled WGS sequence"/>
</dbReference>
<dbReference type="InterPro" id="IPR027417">
    <property type="entry name" value="P-loop_NTPase"/>
</dbReference>
<dbReference type="GO" id="GO:0000166">
    <property type="term" value="F:nucleotide binding"/>
    <property type="evidence" value="ECO:0007669"/>
    <property type="project" value="UniProtKB-KW"/>
</dbReference>
<proteinExistence type="inferred from homology"/>
<organism evidence="8 9">
    <name type="scientific">Rhodobaculum claviforme</name>
    <dbReference type="NCBI Taxonomy" id="1549854"/>
    <lineage>
        <taxon>Bacteria</taxon>
        <taxon>Pseudomonadati</taxon>
        <taxon>Pseudomonadota</taxon>
        <taxon>Alphaproteobacteria</taxon>
        <taxon>Rhodobacterales</taxon>
        <taxon>Paracoccaceae</taxon>
        <taxon>Rhodobaculum</taxon>
    </lineage>
</organism>
<evidence type="ECO:0000259" key="7">
    <source>
        <dbReference type="SMART" id="SM00833"/>
    </source>
</evidence>
<protein>
    <recommendedName>
        <fullName evidence="7">CobW C-terminal domain-containing protein</fullName>
    </recommendedName>
</protein>
<keyword evidence="1" id="KW-0547">Nucleotide-binding</keyword>
<evidence type="ECO:0000256" key="4">
    <source>
        <dbReference type="ARBA" id="ARBA00034320"/>
    </source>
</evidence>
<dbReference type="PANTHER" id="PTHR13748">
    <property type="entry name" value="COBW-RELATED"/>
    <property type="match status" value="1"/>
</dbReference>
<dbReference type="AlphaFoldDB" id="A0A934WI06"/>
<evidence type="ECO:0000313" key="9">
    <source>
        <dbReference type="Proteomes" id="UP000706333"/>
    </source>
</evidence>
<feature type="domain" description="CobW C-terminal" evidence="7">
    <location>
        <begin position="289"/>
        <end position="383"/>
    </location>
</feature>
<evidence type="ECO:0000256" key="5">
    <source>
        <dbReference type="ARBA" id="ARBA00045658"/>
    </source>
</evidence>
<dbReference type="SUPFAM" id="SSF52540">
    <property type="entry name" value="P-loop containing nucleoside triphosphate hydrolases"/>
    <property type="match status" value="1"/>
</dbReference>
<keyword evidence="9" id="KW-1185">Reference proteome</keyword>
<dbReference type="Gene3D" id="3.40.50.300">
    <property type="entry name" value="P-loop containing nucleotide triphosphate hydrolases"/>
    <property type="match status" value="1"/>
</dbReference>
<keyword evidence="3" id="KW-0143">Chaperone</keyword>
<dbReference type="SMART" id="SM00833">
    <property type="entry name" value="CobW_C"/>
    <property type="match status" value="1"/>
</dbReference>
<keyword evidence="2" id="KW-0378">Hydrolase</keyword>
<dbReference type="SUPFAM" id="SSF90002">
    <property type="entry name" value="Hypothetical protein YjiA, C-terminal domain"/>
    <property type="match status" value="1"/>
</dbReference>
<reference evidence="8" key="1">
    <citation type="submission" date="2017-05" db="EMBL/GenBank/DDBJ databases">
        <authorList>
            <person name="Imhoff J.F."/>
            <person name="Rahn T."/>
            <person name="Kuenzel S."/>
            <person name="Neulinger S.C."/>
        </authorList>
    </citation>
    <scope>NUCLEOTIDE SEQUENCE</scope>
    <source>
        <strain evidence="8">LMG 28126</strain>
    </source>
</reference>
<evidence type="ECO:0000256" key="3">
    <source>
        <dbReference type="ARBA" id="ARBA00023186"/>
    </source>
</evidence>
<dbReference type="InterPro" id="IPR003495">
    <property type="entry name" value="CobW/HypB/UreG_nucleotide-bd"/>
</dbReference>
<dbReference type="EMBL" id="NHSD01000268">
    <property type="protein sequence ID" value="MBK5927690.1"/>
    <property type="molecule type" value="Genomic_DNA"/>
</dbReference>
<dbReference type="Gene3D" id="3.30.1220.10">
    <property type="entry name" value="CobW-like, C-terminal domain"/>
    <property type="match status" value="1"/>
</dbReference>
<name>A0A934WI06_9RHOB</name>
<comment type="caution">
    <text evidence="8">The sequence shown here is derived from an EMBL/GenBank/DDBJ whole genome shotgun (WGS) entry which is preliminary data.</text>
</comment>